<proteinExistence type="predicted"/>
<accession>A0A1G7QLS9</accession>
<evidence type="ECO:0000313" key="1">
    <source>
        <dbReference type="EMBL" id="SDF99466.1"/>
    </source>
</evidence>
<dbReference type="AlphaFoldDB" id="A0A1G7QLS9"/>
<dbReference type="RefSeq" id="WP_083346635.1">
    <property type="nucleotide sequence ID" value="NZ_LT629690.1"/>
</dbReference>
<dbReference type="EMBL" id="LT629690">
    <property type="protein sequence ID" value="SDF99466.1"/>
    <property type="molecule type" value="Genomic_DNA"/>
</dbReference>
<dbReference type="OrthoDB" id="116383at2"/>
<reference evidence="1 2" key="1">
    <citation type="submission" date="2016-10" db="EMBL/GenBank/DDBJ databases">
        <authorList>
            <person name="de Groot N.N."/>
        </authorList>
    </citation>
    <scope>NUCLEOTIDE SEQUENCE [LARGE SCALE GENOMIC DNA]</scope>
    <source>
        <strain evidence="1 2">GAS232</strain>
    </source>
</reference>
<organism evidence="1 2">
    <name type="scientific">Terriglobus roseus</name>
    <dbReference type="NCBI Taxonomy" id="392734"/>
    <lineage>
        <taxon>Bacteria</taxon>
        <taxon>Pseudomonadati</taxon>
        <taxon>Acidobacteriota</taxon>
        <taxon>Terriglobia</taxon>
        <taxon>Terriglobales</taxon>
        <taxon>Acidobacteriaceae</taxon>
        <taxon>Terriglobus</taxon>
    </lineage>
</organism>
<sequence length="197" mass="21955">MLTDWNAACGPDDPVLVVPWASPDGLLQWVDLREDPYAVNEIPEGEDYPALLAALRALNGSRSPVFTAKCDVWEMDAEELEAMRDELLLDEEVATSGLASYIDLLWRERAIFASRHRMEQMLHRLDRMLTELPYSLAAAELTMRPAVLDLEGTVAEGFAITLYTKGVGVDEAEAAQRWDEALRAITATFRSRELAGS</sequence>
<protein>
    <submittedName>
        <fullName evidence="1">Uncharacterized protein</fullName>
    </submittedName>
</protein>
<gene>
    <name evidence="1" type="ORF">SAMN05444167_3918</name>
</gene>
<name>A0A1G7QLS9_9BACT</name>
<keyword evidence="2" id="KW-1185">Reference proteome</keyword>
<dbReference type="Proteomes" id="UP000182427">
    <property type="component" value="Chromosome I"/>
</dbReference>
<evidence type="ECO:0000313" key="2">
    <source>
        <dbReference type="Proteomes" id="UP000182427"/>
    </source>
</evidence>